<evidence type="ECO:0000256" key="4">
    <source>
        <dbReference type="ARBA" id="ARBA00022679"/>
    </source>
</evidence>
<comment type="pathway">
    <text evidence="2 10">Cofactor biosynthesis; NAD(+) biosynthesis; deamido-NAD(+) from nicotinate D-ribonucleotide: step 1/1.</text>
</comment>
<dbReference type="PANTHER" id="PTHR39321:SF3">
    <property type="entry name" value="PHOSPHOPANTETHEINE ADENYLYLTRANSFERASE"/>
    <property type="match status" value="1"/>
</dbReference>
<keyword evidence="6 10" id="KW-0547">Nucleotide-binding</keyword>
<dbReference type="PANTHER" id="PTHR39321">
    <property type="entry name" value="NICOTINATE-NUCLEOTIDE ADENYLYLTRANSFERASE-RELATED"/>
    <property type="match status" value="1"/>
</dbReference>
<evidence type="ECO:0000256" key="10">
    <source>
        <dbReference type="HAMAP-Rule" id="MF_00244"/>
    </source>
</evidence>
<keyword evidence="4 10" id="KW-0808">Transferase</keyword>
<dbReference type="UniPathway" id="UPA00253">
    <property type="reaction ID" value="UER00332"/>
</dbReference>
<organism evidence="12 13">
    <name type="scientific">Nostoc punctiforme (strain ATCC 29133 / PCC 73102)</name>
    <dbReference type="NCBI Taxonomy" id="63737"/>
    <lineage>
        <taxon>Bacteria</taxon>
        <taxon>Bacillati</taxon>
        <taxon>Cyanobacteriota</taxon>
        <taxon>Cyanophyceae</taxon>
        <taxon>Nostocales</taxon>
        <taxon>Nostocaceae</taxon>
        <taxon>Nostoc</taxon>
    </lineage>
</organism>
<evidence type="ECO:0000256" key="3">
    <source>
        <dbReference type="ARBA" id="ARBA00022642"/>
    </source>
</evidence>
<reference evidence="12 13" key="2">
    <citation type="journal article" date="2013" name="Plant Physiol.">
        <title>A Nostoc punctiforme Sugar Transporter Necessary to Establish a Cyanobacterium-Plant Symbiosis.</title>
        <authorList>
            <person name="Ekman M."/>
            <person name="Picossi S."/>
            <person name="Campbell E.L."/>
            <person name="Meeks J.C."/>
            <person name="Flores E."/>
        </authorList>
    </citation>
    <scope>NUCLEOTIDE SEQUENCE [LARGE SCALE GENOMIC DNA]</scope>
    <source>
        <strain evidence="13">ATCC 29133 / PCC 73102</strain>
    </source>
</reference>
<evidence type="ECO:0000256" key="1">
    <source>
        <dbReference type="ARBA" id="ARBA00002324"/>
    </source>
</evidence>
<dbReference type="Pfam" id="PF01467">
    <property type="entry name" value="CTP_transf_like"/>
    <property type="match status" value="1"/>
</dbReference>
<evidence type="ECO:0000256" key="9">
    <source>
        <dbReference type="ARBA" id="ARBA00048721"/>
    </source>
</evidence>
<dbReference type="Proteomes" id="UP000001191">
    <property type="component" value="Chromosome"/>
</dbReference>
<dbReference type="InterPro" id="IPR005248">
    <property type="entry name" value="NadD/NMNAT"/>
</dbReference>
<feature type="domain" description="Cytidyltransferase-like" evidence="11">
    <location>
        <begin position="20"/>
        <end position="191"/>
    </location>
</feature>
<dbReference type="Gene3D" id="3.40.50.620">
    <property type="entry name" value="HUPs"/>
    <property type="match status" value="1"/>
</dbReference>
<evidence type="ECO:0000256" key="5">
    <source>
        <dbReference type="ARBA" id="ARBA00022695"/>
    </source>
</evidence>
<comment type="function">
    <text evidence="1 10">Catalyzes the reversible adenylation of nicotinate mononucleotide (NaMN) to nicotinic acid adenine dinucleotide (NaAD).</text>
</comment>
<gene>
    <name evidence="10" type="primary">nadD</name>
    <name evidence="12" type="ordered locus">Npun_R0445</name>
</gene>
<dbReference type="HAMAP" id="MF_00244">
    <property type="entry name" value="NaMN_adenylyltr"/>
    <property type="match status" value="1"/>
</dbReference>
<sequence length="222" mass="25803">MKLFFNCIKPRHNWMQQLAIFGGTFDPIHWGHLLIAETAMQEVSLEKVIWVPSLNPPHKEAALFEHRVEMLQLAIKDNPAFTVSLVEANRSGTSYAINTLIDLSACYPNTHWYWIVGLDTFQTLPRWYRGHELAQMCDWLIAPRLLGGETITQSKLICKQVEQQMREQSYTIYWQLLNIPLVGVSSSLIRKLCRERQSIRYLVPEAVRSYITNNSFYSNKSE</sequence>
<evidence type="ECO:0000256" key="7">
    <source>
        <dbReference type="ARBA" id="ARBA00022840"/>
    </source>
</evidence>
<dbReference type="CDD" id="cd02165">
    <property type="entry name" value="NMNAT"/>
    <property type="match status" value="1"/>
</dbReference>
<dbReference type="InterPro" id="IPR014729">
    <property type="entry name" value="Rossmann-like_a/b/a_fold"/>
</dbReference>
<dbReference type="EMBL" id="CP001037">
    <property type="protein sequence ID" value="ACC79224.1"/>
    <property type="molecule type" value="Genomic_DNA"/>
</dbReference>
<dbReference type="EC" id="2.7.7.18" evidence="10"/>
<keyword evidence="3 10" id="KW-0662">Pyridine nucleotide biosynthesis</keyword>
<comment type="similarity">
    <text evidence="10">Belongs to the NadD family.</text>
</comment>
<evidence type="ECO:0000256" key="8">
    <source>
        <dbReference type="ARBA" id="ARBA00023027"/>
    </source>
</evidence>
<keyword evidence="5 10" id="KW-0548">Nucleotidyltransferase</keyword>
<dbReference type="SUPFAM" id="SSF52374">
    <property type="entry name" value="Nucleotidylyl transferase"/>
    <property type="match status" value="1"/>
</dbReference>
<dbReference type="GO" id="GO:0004515">
    <property type="term" value="F:nicotinate-nucleotide adenylyltransferase activity"/>
    <property type="evidence" value="ECO:0007669"/>
    <property type="project" value="UniProtKB-UniRule"/>
</dbReference>
<dbReference type="GO" id="GO:0009435">
    <property type="term" value="P:NAD+ biosynthetic process"/>
    <property type="evidence" value="ECO:0007669"/>
    <property type="project" value="UniProtKB-UniRule"/>
</dbReference>
<evidence type="ECO:0000313" key="12">
    <source>
        <dbReference type="EMBL" id="ACC79224.1"/>
    </source>
</evidence>
<dbReference type="EnsemblBacteria" id="ACC79224">
    <property type="protein sequence ID" value="ACC79224"/>
    <property type="gene ID" value="Npun_R0445"/>
</dbReference>
<dbReference type="AlphaFoldDB" id="B2J716"/>
<dbReference type="GO" id="GO:0005524">
    <property type="term" value="F:ATP binding"/>
    <property type="evidence" value="ECO:0007669"/>
    <property type="project" value="UniProtKB-KW"/>
</dbReference>
<dbReference type="STRING" id="63737.Npun_R0445"/>
<dbReference type="HOGENOM" id="CLU_069765_3_1_3"/>
<keyword evidence="7 10" id="KW-0067">ATP-binding</keyword>
<accession>B2J716</accession>
<keyword evidence="8 10" id="KW-0520">NAD</keyword>
<protein>
    <recommendedName>
        <fullName evidence="10">Probable nicotinate-nucleotide adenylyltransferase</fullName>
        <ecNumber evidence="10">2.7.7.18</ecNumber>
    </recommendedName>
    <alternativeName>
        <fullName evidence="10">Deamido-NAD(+) diphosphorylase</fullName>
    </alternativeName>
    <alternativeName>
        <fullName evidence="10">Deamido-NAD(+) pyrophosphorylase</fullName>
    </alternativeName>
    <alternativeName>
        <fullName evidence="10">Nicotinate mononucleotide adenylyltransferase</fullName>
        <shortName evidence="10">NaMN adenylyltransferase</shortName>
    </alternativeName>
</protein>
<dbReference type="NCBIfam" id="TIGR00125">
    <property type="entry name" value="cyt_tran_rel"/>
    <property type="match status" value="1"/>
</dbReference>
<evidence type="ECO:0000259" key="11">
    <source>
        <dbReference type="Pfam" id="PF01467"/>
    </source>
</evidence>
<proteinExistence type="inferred from homology"/>
<evidence type="ECO:0000256" key="2">
    <source>
        <dbReference type="ARBA" id="ARBA00005019"/>
    </source>
</evidence>
<dbReference type="NCBIfam" id="TIGR00482">
    <property type="entry name" value="nicotinate (nicotinamide) nucleotide adenylyltransferase"/>
    <property type="match status" value="1"/>
</dbReference>
<dbReference type="InterPro" id="IPR004821">
    <property type="entry name" value="Cyt_trans-like"/>
</dbReference>
<dbReference type="NCBIfam" id="NF000840">
    <property type="entry name" value="PRK00071.1-3"/>
    <property type="match status" value="1"/>
</dbReference>
<evidence type="ECO:0000313" key="13">
    <source>
        <dbReference type="Proteomes" id="UP000001191"/>
    </source>
</evidence>
<reference evidence="13" key="1">
    <citation type="submission" date="2008-04" db="EMBL/GenBank/DDBJ databases">
        <title>Complete sequence of chromosome of Nostoc punctiforme ATCC 29133.</title>
        <authorList>
            <consortium name="US DOE Joint Genome Institute"/>
            <person name="Copeland A."/>
            <person name="Lucas S."/>
            <person name="Lapidus A."/>
            <person name="Glavina del Rio T."/>
            <person name="Dalin E."/>
            <person name="Tice H."/>
            <person name="Pitluck S."/>
            <person name="Chain P."/>
            <person name="Malfatti S."/>
            <person name="Shin M."/>
            <person name="Vergez L."/>
            <person name="Schmutz J."/>
            <person name="Larimer F."/>
            <person name="Land M."/>
            <person name="Hauser L."/>
            <person name="Kyrpides N."/>
            <person name="Kim E."/>
            <person name="Meeks J.C."/>
            <person name="Elhai J."/>
            <person name="Campbell E.L."/>
            <person name="Thiel T."/>
            <person name="Longmire J."/>
            <person name="Potts M."/>
            <person name="Atlas R."/>
        </authorList>
    </citation>
    <scope>NUCLEOTIDE SEQUENCE [LARGE SCALE GENOMIC DNA]</scope>
    <source>
        <strain evidence="13">ATCC 29133 / PCC 73102</strain>
    </source>
</reference>
<dbReference type="PhylomeDB" id="B2J716"/>
<dbReference type="eggNOG" id="COG1057">
    <property type="taxonomic scope" value="Bacteria"/>
</dbReference>
<name>B2J716_NOSP7</name>
<keyword evidence="13" id="KW-1185">Reference proteome</keyword>
<evidence type="ECO:0000256" key="6">
    <source>
        <dbReference type="ARBA" id="ARBA00022741"/>
    </source>
</evidence>
<comment type="catalytic activity">
    <reaction evidence="9 10">
        <text>nicotinate beta-D-ribonucleotide + ATP + H(+) = deamido-NAD(+) + diphosphate</text>
        <dbReference type="Rhea" id="RHEA:22860"/>
        <dbReference type="ChEBI" id="CHEBI:15378"/>
        <dbReference type="ChEBI" id="CHEBI:30616"/>
        <dbReference type="ChEBI" id="CHEBI:33019"/>
        <dbReference type="ChEBI" id="CHEBI:57502"/>
        <dbReference type="ChEBI" id="CHEBI:58437"/>
        <dbReference type="EC" id="2.7.7.18"/>
    </reaction>
</comment>
<dbReference type="KEGG" id="npu:Npun_R0445"/>